<sequence>MPTFDLRDLDAPVIGAPMAGGPSTPALAAAVTNAGGMGFLAGALLNGEKLVADIEEARSLTSGRLGVNLFVPQPNAGDLAQIEAYAAELAPLADKFGASLGEPRYDDDAWTEKLEVLLDLKPDAVSFTFGCATADEIRRLTDAGIFTLGTVTTSAEADIALGRGVDALVAQGPGAGGHRGTFDPTAEPALGSLDELLADVVGRGVGVVATGGITTPEEVSRVLALGAQAVQVGTAFLLADEAGTNAVHRAALVNPDFTTTGVTQAFSGRYARGLYNRFMQEHDASAPFAYPQIHHLTGPLRKAAVAAGDPHSTNLWAGTDFRNATSGTAESIVARLVSAL</sequence>
<evidence type="ECO:0000256" key="7">
    <source>
        <dbReference type="ARBA" id="ARBA00023033"/>
    </source>
</evidence>
<dbReference type="Gene3D" id="3.20.20.70">
    <property type="entry name" value="Aldolase class I"/>
    <property type="match status" value="1"/>
</dbReference>
<evidence type="ECO:0000256" key="6">
    <source>
        <dbReference type="ARBA" id="ARBA00023002"/>
    </source>
</evidence>
<dbReference type="InterPro" id="IPR013785">
    <property type="entry name" value="Aldolase_TIM"/>
</dbReference>
<comment type="similarity">
    <text evidence="2">Belongs to the nitronate monooxygenase family. NMO class I subfamily.</text>
</comment>
<evidence type="ECO:0000256" key="5">
    <source>
        <dbReference type="ARBA" id="ARBA00022643"/>
    </source>
</evidence>
<gene>
    <name evidence="10" type="ORF">CSW57_09470</name>
</gene>
<dbReference type="PANTHER" id="PTHR42747">
    <property type="entry name" value="NITRONATE MONOOXYGENASE-RELATED"/>
    <property type="match status" value="1"/>
</dbReference>
<comment type="cofactor">
    <cofactor evidence="1">
        <name>FMN</name>
        <dbReference type="ChEBI" id="CHEBI:58210"/>
    </cofactor>
</comment>
<dbReference type="CDD" id="cd04730">
    <property type="entry name" value="NPD_like"/>
    <property type="match status" value="1"/>
</dbReference>
<evidence type="ECO:0000256" key="2">
    <source>
        <dbReference type="ARBA" id="ARBA00009881"/>
    </source>
</evidence>
<keyword evidence="7" id="KW-0503">Monooxygenase</keyword>
<proteinExistence type="inferred from homology"/>
<keyword evidence="3" id="KW-0216">Detoxification</keyword>
<dbReference type="InterPro" id="IPR004136">
    <property type="entry name" value="NMO"/>
</dbReference>
<reference evidence="10 11" key="1">
    <citation type="submission" date="2017-10" db="EMBL/GenBank/DDBJ databases">
        <title>The draft genome sequence of Williamsia sp. BULT 1.1 isolated from the semi-arid grassland soils from South Africa.</title>
        <authorList>
            <person name="Kabwe M.H."/>
            <person name="Govender N."/>
            <person name="Mutseka Lunga P."/>
            <person name="Vikram S."/>
            <person name="Makhalanyane T.P."/>
        </authorList>
    </citation>
    <scope>NUCLEOTIDE SEQUENCE [LARGE SCALE GENOMIC DNA]</scope>
    <source>
        <strain evidence="10 11">BULT 1.1</strain>
    </source>
</reference>
<protein>
    <recommendedName>
        <fullName evidence="8">Propionate 3-nitronate monooxygenase</fullName>
    </recommendedName>
</protein>
<dbReference type="GO" id="GO:0009636">
    <property type="term" value="P:response to toxic substance"/>
    <property type="evidence" value="ECO:0007669"/>
    <property type="project" value="UniProtKB-KW"/>
</dbReference>
<keyword evidence="10" id="KW-0223">Dioxygenase</keyword>
<keyword evidence="5" id="KW-0288">FMN</keyword>
<name>A0A2G3PL36_WILMA</name>
<dbReference type="GO" id="GO:0051213">
    <property type="term" value="F:dioxygenase activity"/>
    <property type="evidence" value="ECO:0007669"/>
    <property type="project" value="UniProtKB-KW"/>
</dbReference>
<evidence type="ECO:0000256" key="9">
    <source>
        <dbReference type="ARBA" id="ARBA00049401"/>
    </source>
</evidence>
<keyword evidence="6" id="KW-0560">Oxidoreductase</keyword>
<dbReference type="Proteomes" id="UP000225108">
    <property type="component" value="Unassembled WGS sequence"/>
</dbReference>
<comment type="catalytic activity">
    <reaction evidence="9">
        <text>3 propionate 3-nitronate + 3 O2 + H2O = 3 3-oxopropanoate + 2 nitrate + nitrite + H2O2 + 3 H(+)</text>
        <dbReference type="Rhea" id="RHEA:57332"/>
        <dbReference type="ChEBI" id="CHEBI:15377"/>
        <dbReference type="ChEBI" id="CHEBI:15378"/>
        <dbReference type="ChEBI" id="CHEBI:15379"/>
        <dbReference type="ChEBI" id="CHEBI:16240"/>
        <dbReference type="ChEBI" id="CHEBI:16301"/>
        <dbReference type="ChEBI" id="CHEBI:17632"/>
        <dbReference type="ChEBI" id="CHEBI:33190"/>
        <dbReference type="ChEBI" id="CHEBI:136067"/>
    </reaction>
</comment>
<dbReference type="SUPFAM" id="SSF51412">
    <property type="entry name" value="Inosine monophosphate dehydrogenase (IMPDH)"/>
    <property type="match status" value="1"/>
</dbReference>
<evidence type="ECO:0000256" key="8">
    <source>
        <dbReference type="ARBA" id="ARBA00031155"/>
    </source>
</evidence>
<keyword evidence="4" id="KW-0285">Flavoprotein</keyword>
<dbReference type="AlphaFoldDB" id="A0A2G3PL36"/>
<dbReference type="PANTHER" id="PTHR42747:SF3">
    <property type="entry name" value="NITRONATE MONOOXYGENASE-RELATED"/>
    <property type="match status" value="1"/>
</dbReference>
<dbReference type="Pfam" id="PF03060">
    <property type="entry name" value="NMO"/>
    <property type="match status" value="1"/>
</dbReference>
<comment type="caution">
    <text evidence="10">The sequence shown here is derived from an EMBL/GenBank/DDBJ whole genome shotgun (WGS) entry which is preliminary data.</text>
</comment>
<evidence type="ECO:0000256" key="1">
    <source>
        <dbReference type="ARBA" id="ARBA00001917"/>
    </source>
</evidence>
<evidence type="ECO:0000256" key="4">
    <source>
        <dbReference type="ARBA" id="ARBA00022630"/>
    </source>
</evidence>
<accession>A0A2G3PL36</accession>
<evidence type="ECO:0000256" key="3">
    <source>
        <dbReference type="ARBA" id="ARBA00022575"/>
    </source>
</evidence>
<organism evidence="10 11">
    <name type="scientific">Williamsia marianensis</name>
    <dbReference type="NCBI Taxonomy" id="85044"/>
    <lineage>
        <taxon>Bacteria</taxon>
        <taxon>Bacillati</taxon>
        <taxon>Actinomycetota</taxon>
        <taxon>Actinomycetes</taxon>
        <taxon>Mycobacteriales</taxon>
        <taxon>Nocardiaceae</taxon>
        <taxon>Williamsia</taxon>
    </lineage>
</organism>
<dbReference type="GO" id="GO:0018580">
    <property type="term" value="F:nitronate monooxygenase activity"/>
    <property type="evidence" value="ECO:0007669"/>
    <property type="project" value="InterPro"/>
</dbReference>
<dbReference type="EMBL" id="PEBD01000008">
    <property type="protein sequence ID" value="PHV66537.1"/>
    <property type="molecule type" value="Genomic_DNA"/>
</dbReference>
<evidence type="ECO:0000313" key="11">
    <source>
        <dbReference type="Proteomes" id="UP000225108"/>
    </source>
</evidence>
<dbReference type="RefSeq" id="WP_099382575.1">
    <property type="nucleotide sequence ID" value="NZ_PEBD01000008.1"/>
</dbReference>
<evidence type="ECO:0000313" key="10">
    <source>
        <dbReference type="EMBL" id="PHV66537.1"/>
    </source>
</evidence>